<dbReference type="InterPro" id="IPR024457">
    <property type="entry name" value="Putative_integrase_N"/>
</dbReference>
<accession>A0A4R6YMV3</accession>
<dbReference type="AlphaFoldDB" id="A0A4R6YMV3"/>
<comment type="caution">
    <text evidence="4">The sequence shown here is derived from an EMBL/GenBank/DDBJ whole genome shotgun (WGS) entry which is preliminary data.</text>
</comment>
<dbReference type="GO" id="GO:0003677">
    <property type="term" value="F:DNA binding"/>
    <property type="evidence" value="ECO:0007669"/>
    <property type="project" value="InterPro"/>
</dbReference>
<protein>
    <submittedName>
        <fullName evidence="4">Integrase-like protein</fullName>
    </submittedName>
</protein>
<feature type="domain" description="Integrase catalytic" evidence="3">
    <location>
        <begin position="126"/>
        <end position="238"/>
    </location>
</feature>
<proteinExistence type="predicted"/>
<evidence type="ECO:0000259" key="2">
    <source>
        <dbReference type="Pfam" id="PF12834"/>
    </source>
</evidence>
<dbReference type="InterPro" id="IPR013762">
    <property type="entry name" value="Integrase-like_cat_sf"/>
</dbReference>
<evidence type="ECO:0000313" key="5">
    <source>
        <dbReference type="Proteomes" id="UP000295293"/>
    </source>
</evidence>
<feature type="domain" description="Putative integrase N-terminal" evidence="2">
    <location>
        <begin position="5"/>
        <end position="89"/>
    </location>
</feature>
<dbReference type="InterPro" id="IPR024456">
    <property type="entry name" value="Integrase_catalytic_putative"/>
</dbReference>
<dbReference type="RefSeq" id="WP_133821227.1">
    <property type="nucleotide sequence ID" value="NZ_SNZH01000019.1"/>
</dbReference>
<dbReference type="Proteomes" id="UP000295293">
    <property type="component" value="Unassembled WGS sequence"/>
</dbReference>
<dbReference type="Pfam" id="PF12835">
    <property type="entry name" value="Integrase_1"/>
    <property type="match status" value="1"/>
</dbReference>
<dbReference type="GO" id="GO:0006310">
    <property type="term" value="P:DNA recombination"/>
    <property type="evidence" value="ECO:0007669"/>
    <property type="project" value="UniProtKB-KW"/>
</dbReference>
<dbReference type="Gene3D" id="1.10.443.10">
    <property type="entry name" value="Intergrase catalytic core"/>
    <property type="match status" value="1"/>
</dbReference>
<dbReference type="Pfam" id="PF12834">
    <property type="entry name" value="Phage_int_SAM_2"/>
    <property type="match status" value="1"/>
</dbReference>
<dbReference type="EMBL" id="SNZH01000019">
    <property type="protein sequence ID" value="TDR38682.1"/>
    <property type="molecule type" value="Genomic_DNA"/>
</dbReference>
<name>A0A4R6YMV3_9GAMM</name>
<dbReference type="InterPro" id="IPR011010">
    <property type="entry name" value="DNA_brk_join_enz"/>
</dbReference>
<keyword evidence="5" id="KW-1185">Reference proteome</keyword>
<evidence type="ECO:0000256" key="1">
    <source>
        <dbReference type="ARBA" id="ARBA00023172"/>
    </source>
</evidence>
<reference evidence="4 5" key="1">
    <citation type="submission" date="2019-03" db="EMBL/GenBank/DDBJ databases">
        <title>Genomic Encyclopedia of Type Strains, Phase IV (KMG-IV): sequencing the most valuable type-strain genomes for metagenomic binning, comparative biology and taxonomic classification.</title>
        <authorList>
            <person name="Goeker M."/>
        </authorList>
    </citation>
    <scope>NUCLEOTIDE SEQUENCE [LARGE SCALE GENOMIC DNA]</scope>
    <source>
        <strain evidence="4 5">DSM 21667</strain>
    </source>
</reference>
<gene>
    <name evidence="4" type="ORF">DFR29_11910</name>
</gene>
<evidence type="ECO:0000313" key="4">
    <source>
        <dbReference type="EMBL" id="TDR38682.1"/>
    </source>
</evidence>
<sequence length="293" mass="32773">MRVSLKYDLRHLAYRNKDGSFGTQAERLKTLTKMADDLKGLGYQNMTADSLKPKHVEALVKSWRGQDLSVGTVKNRMAALRWWAEKVGKPGIIASDNAFYGIADRKYVTNKTKAVELGGDGLERVTDPWTRYALRLQAAFGLRREEALKFRPKVALVAIEVGQVVQLKASWCKGGRPREVPIRTAEQVALLQEVAGFAKGGSLIPSNKLYVEQLNTFKHQTAKAGLSKTHGLRHQYAQRRYLEETGFPCPAAGGPTSRQLGIDDKARDRDARLKISRELGHEREQITAVYLGR</sequence>
<dbReference type="OrthoDB" id="5394387at2"/>
<dbReference type="SUPFAM" id="SSF56349">
    <property type="entry name" value="DNA breaking-rejoining enzymes"/>
    <property type="match status" value="1"/>
</dbReference>
<dbReference type="GO" id="GO:0015074">
    <property type="term" value="P:DNA integration"/>
    <property type="evidence" value="ECO:0007669"/>
    <property type="project" value="InterPro"/>
</dbReference>
<keyword evidence="1" id="KW-0233">DNA recombination</keyword>
<evidence type="ECO:0000259" key="3">
    <source>
        <dbReference type="Pfam" id="PF12835"/>
    </source>
</evidence>
<organism evidence="4 5">
    <name type="scientific">Tahibacter aquaticus</name>
    <dbReference type="NCBI Taxonomy" id="520092"/>
    <lineage>
        <taxon>Bacteria</taxon>
        <taxon>Pseudomonadati</taxon>
        <taxon>Pseudomonadota</taxon>
        <taxon>Gammaproteobacteria</taxon>
        <taxon>Lysobacterales</taxon>
        <taxon>Rhodanobacteraceae</taxon>
        <taxon>Tahibacter</taxon>
    </lineage>
</organism>